<comment type="caution">
    <text evidence="9">The sequence shown here is derived from an EMBL/GenBank/DDBJ whole genome shotgun (WGS) entry which is preliminary data.</text>
</comment>
<dbReference type="CDD" id="cd00165">
    <property type="entry name" value="S4"/>
    <property type="match status" value="1"/>
</dbReference>
<comment type="similarity">
    <text evidence="2 7">Belongs to the pseudouridine synthase RluA family.</text>
</comment>
<dbReference type="SUPFAM" id="SSF55174">
    <property type="entry name" value="Alpha-L RNA-binding motif"/>
    <property type="match status" value="1"/>
</dbReference>
<gene>
    <name evidence="9" type="ORF">E4100_08020</name>
</gene>
<proteinExistence type="inferred from homology"/>
<feature type="active site" evidence="5">
    <location>
        <position position="139"/>
    </location>
</feature>
<dbReference type="InterPro" id="IPR020103">
    <property type="entry name" value="PsdUridine_synth_cat_dom_sf"/>
</dbReference>
<evidence type="ECO:0000256" key="7">
    <source>
        <dbReference type="RuleBase" id="RU362028"/>
    </source>
</evidence>
<dbReference type="PROSITE" id="PS50889">
    <property type="entry name" value="S4"/>
    <property type="match status" value="1"/>
</dbReference>
<dbReference type="OrthoDB" id="9807829at2"/>
<dbReference type="PANTHER" id="PTHR21600:SF44">
    <property type="entry name" value="RIBOSOMAL LARGE SUBUNIT PSEUDOURIDINE SYNTHASE D"/>
    <property type="match status" value="1"/>
</dbReference>
<evidence type="ECO:0000259" key="8">
    <source>
        <dbReference type="SMART" id="SM00363"/>
    </source>
</evidence>
<dbReference type="InterPro" id="IPR050188">
    <property type="entry name" value="RluA_PseudoU_synthase"/>
</dbReference>
<dbReference type="Pfam" id="PF01479">
    <property type="entry name" value="S4"/>
    <property type="match status" value="1"/>
</dbReference>
<dbReference type="EC" id="5.4.99.-" evidence="7"/>
<feature type="domain" description="RNA-binding S4" evidence="8">
    <location>
        <begin position="16"/>
        <end position="80"/>
    </location>
</feature>
<dbReference type="RefSeq" id="WP_135271526.1">
    <property type="nucleotide sequence ID" value="NZ_SRIB01000011.1"/>
</dbReference>
<comment type="function">
    <text evidence="7">Responsible for synthesis of pseudouridine from uracil.</text>
</comment>
<dbReference type="InterPro" id="IPR036986">
    <property type="entry name" value="S4_RNA-bd_sf"/>
</dbReference>
<dbReference type="EMBL" id="SRIB01000011">
    <property type="protein sequence ID" value="TFZ39562.1"/>
    <property type="molecule type" value="Genomic_DNA"/>
</dbReference>
<accession>A0A4Z0D532</accession>
<evidence type="ECO:0000256" key="4">
    <source>
        <dbReference type="ARBA" id="ARBA00023235"/>
    </source>
</evidence>
<dbReference type="PANTHER" id="PTHR21600">
    <property type="entry name" value="MITOCHONDRIAL RNA PSEUDOURIDINE SYNTHASE"/>
    <property type="match status" value="1"/>
</dbReference>
<dbReference type="NCBIfam" id="TIGR00005">
    <property type="entry name" value="rluA_subfam"/>
    <property type="match status" value="1"/>
</dbReference>
<keyword evidence="10" id="KW-1185">Reference proteome</keyword>
<sequence>MNSNKIEFIVGEDDGYRLDYYLSLEMNELSRSYAQKLIKDKVVTVNGRYKKQSYIVNEGDIIELVLPDKEELKLEKENIPLDIIFEDNDIVVINKPQGLVVHPAPGNYTGTLVNALLYHIDNLSTINGIIRPGIIHRIDKDTSGLLIIAKNDYSHKVLSNDLKNHKINREYIALCHGRLTQTNGTIDMPIGRDPRNRKKMAVTQVNSKNAITHFTVLKNFDNYSLLKLKLETGRTHQIRVHLSHINHPIVGDPLYSKISNEFGINKQMLHAFKIKFNHPRSKEMMTFYAPFPNEFKNIIKKIVKREYNDNKSKNNG</sequence>
<dbReference type="CDD" id="cd02869">
    <property type="entry name" value="PseudoU_synth_RluA_like"/>
    <property type="match status" value="1"/>
</dbReference>
<comment type="catalytic activity">
    <reaction evidence="1 7">
        <text>a uridine in RNA = a pseudouridine in RNA</text>
        <dbReference type="Rhea" id="RHEA:48348"/>
        <dbReference type="Rhea" id="RHEA-COMP:12068"/>
        <dbReference type="Rhea" id="RHEA-COMP:12069"/>
        <dbReference type="ChEBI" id="CHEBI:65314"/>
        <dbReference type="ChEBI" id="CHEBI:65315"/>
    </reaction>
</comment>
<dbReference type="AlphaFoldDB" id="A0A4Z0D532"/>
<evidence type="ECO:0000313" key="9">
    <source>
        <dbReference type="EMBL" id="TFZ39562.1"/>
    </source>
</evidence>
<dbReference type="InterPro" id="IPR002942">
    <property type="entry name" value="S4_RNA-bd"/>
</dbReference>
<dbReference type="Gene3D" id="3.10.290.10">
    <property type="entry name" value="RNA-binding S4 domain"/>
    <property type="match status" value="1"/>
</dbReference>
<dbReference type="InterPro" id="IPR006225">
    <property type="entry name" value="PsdUridine_synth_RluC/D"/>
</dbReference>
<dbReference type="InterPro" id="IPR006224">
    <property type="entry name" value="PsdUridine_synth_RluA-like_CS"/>
</dbReference>
<name>A0A4Z0D532_9FIRM</name>
<evidence type="ECO:0000313" key="10">
    <source>
        <dbReference type="Proteomes" id="UP000298381"/>
    </source>
</evidence>
<protein>
    <recommendedName>
        <fullName evidence="7">Pseudouridine synthase</fullName>
        <ecNumber evidence="7">5.4.99.-</ecNumber>
    </recommendedName>
</protein>
<dbReference type="FunFam" id="3.30.2350.10:FF:000006">
    <property type="entry name" value="Pseudouridine synthase"/>
    <property type="match status" value="1"/>
</dbReference>
<keyword evidence="3 6" id="KW-0694">RNA-binding</keyword>
<evidence type="ECO:0000256" key="6">
    <source>
        <dbReference type="PROSITE-ProRule" id="PRU00182"/>
    </source>
</evidence>
<dbReference type="Proteomes" id="UP000298381">
    <property type="component" value="Unassembled WGS sequence"/>
</dbReference>
<evidence type="ECO:0000256" key="2">
    <source>
        <dbReference type="ARBA" id="ARBA00010876"/>
    </source>
</evidence>
<evidence type="ECO:0000256" key="3">
    <source>
        <dbReference type="ARBA" id="ARBA00022884"/>
    </source>
</evidence>
<evidence type="ECO:0000256" key="5">
    <source>
        <dbReference type="PIRSR" id="PIRSR606225-1"/>
    </source>
</evidence>
<dbReference type="GO" id="GO:0000455">
    <property type="term" value="P:enzyme-directed rRNA pseudouridine synthesis"/>
    <property type="evidence" value="ECO:0007669"/>
    <property type="project" value="TreeGrafter"/>
</dbReference>
<dbReference type="SUPFAM" id="SSF55120">
    <property type="entry name" value="Pseudouridine synthase"/>
    <property type="match status" value="1"/>
</dbReference>
<organism evidence="9 10">
    <name type="scientific">Soehngenia longivitae</name>
    <dbReference type="NCBI Taxonomy" id="2562294"/>
    <lineage>
        <taxon>Bacteria</taxon>
        <taxon>Bacillati</taxon>
        <taxon>Bacillota</taxon>
        <taxon>Tissierellia</taxon>
        <taxon>Tissierellales</taxon>
        <taxon>Tissierellaceae</taxon>
        <taxon>Soehngenia</taxon>
    </lineage>
</organism>
<evidence type="ECO:0000256" key="1">
    <source>
        <dbReference type="ARBA" id="ARBA00000073"/>
    </source>
</evidence>
<dbReference type="SMART" id="SM00363">
    <property type="entry name" value="S4"/>
    <property type="match status" value="1"/>
</dbReference>
<keyword evidence="4 7" id="KW-0413">Isomerase</keyword>
<dbReference type="Pfam" id="PF00849">
    <property type="entry name" value="PseudoU_synth_2"/>
    <property type="match status" value="1"/>
</dbReference>
<dbReference type="GO" id="GO:0120159">
    <property type="term" value="F:rRNA pseudouridine synthase activity"/>
    <property type="evidence" value="ECO:0007669"/>
    <property type="project" value="UniProtKB-ARBA"/>
</dbReference>
<reference evidence="9 10" key="1">
    <citation type="submission" date="2019-03" db="EMBL/GenBank/DDBJ databases">
        <title>Draft genome sequence data and analysis of a Fermenting Bacterium, Soehngenia longevitae strain 1933PT, isolated from petroleum reservoir in Azerbaijan.</title>
        <authorList>
            <person name="Grouzdev D.S."/>
            <person name="Bidzhieva S.K."/>
            <person name="Sokolova D.S."/>
            <person name="Tourova T.P."/>
            <person name="Poltaraus A.B."/>
            <person name="Nazina T.N."/>
        </authorList>
    </citation>
    <scope>NUCLEOTIDE SEQUENCE [LARGE SCALE GENOMIC DNA]</scope>
    <source>
        <strain evidence="9 10">1933P</strain>
    </source>
</reference>
<dbReference type="GO" id="GO:0003723">
    <property type="term" value="F:RNA binding"/>
    <property type="evidence" value="ECO:0007669"/>
    <property type="project" value="UniProtKB-KW"/>
</dbReference>
<dbReference type="InterPro" id="IPR006145">
    <property type="entry name" value="PsdUridine_synth_RsuA/RluA"/>
</dbReference>
<dbReference type="PROSITE" id="PS01129">
    <property type="entry name" value="PSI_RLU"/>
    <property type="match status" value="1"/>
</dbReference>
<dbReference type="Gene3D" id="3.30.2350.10">
    <property type="entry name" value="Pseudouridine synthase"/>
    <property type="match status" value="1"/>
</dbReference>